<feature type="domain" description="Copper amine oxidase catalytic" evidence="2">
    <location>
        <begin position="100"/>
        <end position="184"/>
    </location>
</feature>
<gene>
    <name evidence="3" type="ORF">BUALT_Bualt14G0091900</name>
</gene>
<dbReference type="GO" id="GO:0048038">
    <property type="term" value="F:quinone binding"/>
    <property type="evidence" value="ECO:0007669"/>
    <property type="project" value="InterPro"/>
</dbReference>
<name>A0AAV6WT85_9LAMI</name>
<comment type="cofactor">
    <cofactor evidence="1">
        <name>Cu cation</name>
        <dbReference type="ChEBI" id="CHEBI:23378"/>
    </cofactor>
    <text evidence="1">Contains 1 topaquinone per subunit.</text>
</comment>
<dbReference type="Proteomes" id="UP000826271">
    <property type="component" value="Unassembled WGS sequence"/>
</dbReference>
<dbReference type="InterPro" id="IPR015798">
    <property type="entry name" value="Cu_amine_oxidase_C"/>
</dbReference>
<protein>
    <recommendedName>
        <fullName evidence="1">Amine oxidase</fullName>
        <ecNumber evidence="1">1.4.3.-</ecNumber>
    </recommendedName>
</protein>
<feature type="domain" description="Copper amine oxidase catalytic" evidence="2">
    <location>
        <begin position="10"/>
        <end position="92"/>
    </location>
</feature>
<evidence type="ECO:0000313" key="3">
    <source>
        <dbReference type="EMBL" id="KAG8370195.1"/>
    </source>
</evidence>
<dbReference type="EC" id="1.4.3.-" evidence="1"/>
<dbReference type="SUPFAM" id="SSF49998">
    <property type="entry name" value="Amine oxidase catalytic domain"/>
    <property type="match status" value="1"/>
</dbReference>
<dbReference type="PANTHER" id="PTHR10638:SF71">
    <property type="entry name" value="AMINE OXIDASE"/>
    <property type="match status" value="1"/>
</dbReference>
<dbReference type="InterPro" id="IPR036460">
    <property type="entry name" value="Cu_amine_oxidase_C_sf"/>
</dbReference>
<reference evidence="3" key="1">
    <citation type="submission" date="2019-10" db="EMBL/GenBank/DDBJ databases">
        <authorList>
            <person name="Zhang R."/>
            <person name="Pan Y."/>
            <person name="Wang J."/>
            <person name="Ma R."/>
            <person name="Yu S."/>
        </authorList>
    </citation>
    <scope>NUCLEOTIDE SEQUENCE</scope>
    <source>
        <strain evidence="3">LA-IB0</strain>
        <tissue evidence="3">Leaf</tissue>
    </source>
</reference>
<keyword evidence="4" id="KW-1185">Reference proteome</keyword>
<dbReference type="GO" id="GO:0005507">
    <property type="term" value="F:copper ion binding"/>
    <property type="evidence" value="ECO:0007669"/>
    <property type="project" value="InterPro"/>
</dbReference>
<evidence type="ECO:0000259" key="2">
    <source>
        <dbReference type="Pfam" id="PF01179"/>
    </source>
</evidence>
<dbReference type="EMBL" id="WHWC01000014">
    <property type="protein sequence ID" value="KAG8370195.1"/>
    <property type="molecule type" value="Genomic_DNA"/>
</dbReference>
<keyword evidence="1" id="KW-0479">Metal-binding</keyword>
<sequence>MLAVKGSIYTHKDQIQEEVYGTLVARNVIGVRHDHFLNFYLDLDIDGDANSLIKSQLQTVRVTNENSPRKSYWKVVNEVAKTESDAKIRLGSGATEIIVNYNMWVTPYNKSEKYAGGLYADQSHGDDNLAKWTLRNREIENEDIVLWYTLGFHHVPLQEDYPIMPTLSASFELRPANFFEHNPLLNVKTSKPVKWVNCSA</sequence>
<proteinExistence type="inferred from homology"/>
<evidence type="ECO:0000313" key="4">
    <source>
        <dbReference type="Proteomes" id="UP000826271"/>
    </source>
</evidence>
<dbReference type="Gene3D" id="2.70.98.20">
    <property type="entry name" value="Copper amine oxidase, catalytic domain"/>
    <property type="match status" value="2"/>
</dbReference>
<dbReference type="AlphaFoldDB" id="A0AAV6WT85"/>
<evidence type="ECO:0000256" key="1">
    <source>
        <dbReference type="RuleBase" id="RU000672"/>
    </source>
</evidence>
<keyword evidence="1" id="KW-0186">Copper</keyword>
<keyword evidence="1" id="KW-0560">Oxidoreductase</keyword>
<dbReference type="GO" id="GO:0009308">
    <property type="term" value="P:amine metabolic process"/>
    <property type="evidence" value="ECO:0007669"/>
    <property type="project" value="UniProtKB-UniRule"/>
</dbReference>
<dbReference type="InterPro" id="IPR000269">
    <property type="entry name" value="Cu_amine_oxidase"/>
</dbReference>
<dbReference type="Pfam" id="PF01179">
    <property type="entry name" value="Cu_amine_oxid"/>
    <property type="match status" value="2"/>
</dbReference>
<comment type="PTM">
    <text evidence="1">Topaquinone (TPQ) is generated by copper-dependent autoxidation of a specific tyrosyl residue.</text>
</comment>
<organism evidence="3 4">
    <name type="scientific">Buddleja alternifolia</name>
    <dbReference type="NCBI Taxonomy" id="168488"/>
    <lineage>
        <taxon>Eukaryota</taxon>
        <taxon>Viridiplantae</taxon>
        <taxon>Streptophyta</taxon>
        <taxon>Embryophyta</taxon>
        <taxon>Tracheophyta</taxon>
        <taxon>Spermatophyta</taxon>
        <taxon>Magnoliopsida</taxon>
        <taxon>eudicotyledons</taxon>
        <taxon>Gunneridae</taxon>
        <taxon>Pentapetalae</taxon>
        <taxon>asterids</taxon>
        <taxon>lamiids</taxon>
        <taxon>Lamiales</taxon>
        <taxon>Scrophulariaceae</taxon>
        <taxon>Buddlejeae</taxon>
        <taxon>Buddleja</taxon>
    </lineage>
</organism>
<dbReference type="PROSITE" id="PS01165">
    <property type="entry name" value="COPPER_AMINE_OXID_2"/>
    <property type="match status" value="1"/>
</dbReference>
<comment type="caution">
    <text evidence="3">The sequence shown here is derived from an EMBL/GenBank/DDBJ whole genome shotgun (WGS) entry which is preliminary data.</text>
</comment>
<accession>A0AAV6WT85</accession>
<dbReference type="InterPro" id="IPR049947">
    <property type="entry name" value="Cu_Am_Ox_Cu-bd"/>
</dbReference>
<keyword evidence="1" id="KW-0801">TPQ</keyword>
<dbReference type="GO" id="GO:0008131">
    <property type="term" value="F:primary methylamine oxidase activity"/>
    <property type="evidence" value="ECO:0007669"/>
    <property type="project" value="InterPro"/>
</dbReference>
<dbReference type="PANTHER" id="PTHR10638">
    <property type="entry name" value="COPPER AMINE OXIDASE"/>
    <property type="match status" value="1"/>
</dbReference>
<comment type="similarity">
    <text evidence="1">Belongs to the copper/topaquinone oxidase family.</text>
</comment>